<protein>
    <recommendedName>
        <fullName evidence="4">MARVEL domain-containing protein</fullName>
    </recommendedName>
</protein>
<evidence type="ECO:0000313" key="3">
    <source>
        <dbReference type="Proteomes" id="UP001222932"/>
    </source>
</evidence>
<proteinExistence type="predicted"/>
<evidence type="ECO:0000313" key="2">
    <source>
        <dbReference type="EMBL" id="GMK53449.1"/>
    </source>
</evidence>
<dbReference type="EMBL" id="BTCM01000001">
    <property type="protein sequence ID" value="GMK53449.1"/>
    <property type="molecule type" value="Genomic_DNA"/>
</dbReference>
<keyword evidence="1" id="KW-0472">Membrane</keyword>
<accession>A0AAD3TMY4</accession>
<feature type="transmembrane region" description="Helical" evidence="1">
    <location>
        <begin position="133"/>
        <end position="152"/>
    </location>
</feature>
<dbReference type="Proteomes" id="UP001222932">
    <property type="component" value="Unassembled WGS sequence"/>
</dbReference>
<gene>
    <name evidence="2" type="ORF">CspeluHIS016_0100350</name>
</gene>
<keyword evidence="3" id="KW-1185">Reference proteome</keyword>
<keyword evidence="1" id="KW-0812">Transmembrane</keyword>
<reference evidence="2" key="1">
    <citation type="journal article" date="2023" name="BMC Genomics">
        <title>Chromosome-level genome assemblies of Cutaneotrichosporon spp. (Trichosporonales, Basidiomycota) reveal imbalanced evolution between nucleotide sequences and chromosome synteny.</title>
        <authorList>
            <person name="Kobayashi Y."/>
            <person name="Kayamori A."/>
            <person name="Aoki K."/>
            <person name="Shiwa Y."/>
            <person name="Matsutani M."/>
            <person name="Fujita N."/>
            <person name="Sugita T."/>
            <person name="Iwasaki W."/>
            <person name="Tanaka N."/>
            <person name="Takashima M."/>
        </authorList>
    </citation>
    <scope>NUCLEOTIDE SEQUENCE</scope>
    <source>
        <strain evidence="2">HIS016</strain>
    </source>
</reference>
<sequence length="186" mass="19635">MPSPRALRFTTDALGLFFTVITGIMAIVSWGTATSLECYMSAYGNEYVALISAAFVGAACSLASLVVTGTKPASRTTSLRFASVWRGFLILAGSAVLAYYSVSVFPGSRDCMRNSSCNNFGAAVRRANCQMPLAAGIIGWIAIAVLVLSLVVEIGTLRRYQNTWRAPLAGLEAAEGEASLIPHAKA</sequence>
<feature type="transmembrane region" description="Helical" evidence="1">
    <location>
        <begin position="79"/>
        <end position="100"/>
    </location>
</feature>
<evidence type="ECO:0000256" key="1">
    <source>
        <dbReference type="SAM" id="Phobius"/>
    </source>
</evidence>
<feature type="transmembrane region" description="Helical" evidence="1">
    <location>
        <begin position="12"/>
        <end position="32"/>
    </location>
</feature>
<comment type="caution">
    <text evidence="2">The sequence shown here is derived from an EMBL/GenBank/DDBJ whole genome shotgun (WGS) entry which is preliminary data.</text>
</comment>
<organism evidence="2 3">
    <name type="scientific">Cutaneotrichosporon spelunceum</name>
    <dbReference type="NCBI Taxonomy" id="1672016"/>
    <lineage>
        <taxon>Eukaryota</taxon>
        <taxon>Fungi</taxon>
        <taxon>Dikarya</taxon>
        <taxon>Basidiomycota</taxon>
        <taxon>Agaricomycotina</taxon>
        <taxon>Tremellomycetes</taxon>
        <taxon>Trichosporonales</taxon>
        <taxon>Trichosporonaceae</taxon>
        <taxon>Cutaneotrichosporon</taxon>
    </lineage>
</organism>
<name>A0AAD3TMY4_9TREE</name>
<evidence type="ECO:0008006" key="4">
    <source>
        <dbReference type="Google" id="ProtNLM"/>
    </source>
</evidence>
<keyword evidence="1" id="KW-1133">Transmembrane helix</keyword>
<feature type="transmembrane region" description="Helical" evidence="1">
    <location>
        <begin position="47"/>
        <end position="67"/>
    </location>
</feature>
<dbReference type="AlphaFoldDB" id="A0AAD3TMY4"/>
<reference evidence="2" key="2">
    <citation type="submission" date="2023-06" db="EMBL/GenBank/DDBJ databases">
        <authorList>
            <person name="Kobayashi Y."/>
            <person name="Kayamori A."/>
            <person name="Aoki K."/>
            <person name="Shiwa Y."/>
            <person name="Fujita N."/>
            <person name="Sugita T."/>
            <person name="Iwasaki W."/>
            <person name="Tanaka N."/>
            <person name="Takashima M."/>
        </authorList>
    </citation>
    <scope>NUCLEOTIDE SEQUENCE</scope>
    <source>
        <strain evidence="2">HIS016</strain>
    </source>
</reference>